<dbReference type="Pfam" id="PF00534">
    <property type="entry name" value="Glycos_transf_1"/>
    <property type="match status" value="1"/>
</dbReference>
<dbReference type="InterPro" id="IPR001296">
    <property type="entry name" value="Glyco_trans_1"/>
</dbReference>
<keyword evidence="4" id="KW-1185">Reference proteome</keyword>
<gene>
    <name evidence="3" type="ORF">HHU12_03085</name>
</gene>
<dbReference type="RefSeq" id="WP_169654905.1">
    <property type="nucleotide sequence ID" value="NZ_JABANE010000006.1"/>
</dbReference>
<comment type="caution">
    <text evidence="3">The sequence shown here is derived from an EMBL/GenBank/DDBJ whole genome shotgun (WGS) entry which is preliminary data.</text>
</comment>
<dbReference type="GO" id="GO:0016757">
    <property type="term" value="F:glycosyltransferase activity"/>
    <property type="evidence" value="ECO:0007669"/>
    <property type="project" value="InterPro"/>
</dbReference>
<evidence type="ECO:0000313" key="3">
    <source>
        <dbReference type="EMBL" id="NME66941.1"/>
    </source>
</evidence>
<dbReference type="EMBL" id="JABANE010000006">
    <property type="protein sequence ID" value="NME66941.1"/>
    <property type="molecule type" value="Genomic_DNA"/>
</dbReference>
<dbReference type="SUPFAM" id="SSF53756">
    <property type="entry name" value="UDP-Glycosyltransferase/glycogen phosphorylase"/>
    <property type="match status" value="1"/>
</dbReference>
<protein>
    <submittedName>
        <fullName evidence="3">Glycosyltransferase family 4 protein</fullName>
    </submittedName>
</protein>
<keyword evidence="1 3" id="KW-0808">Transferase</keyword>
<dbReference type="PANTHER" id="PTHR46401:SF2">
    <property type="entry name" value="GLYCOSYLTRANSFERASE WBBK-RELATED"/>
    <property type="match status" value="1"/>
</dbReference>
<dbReference type="CDD" id="cd03801">
    <property type="entry name" value="GT4_PimA-like"/>
    <property type="match status" value="1"/>
</dbReference>
<dbReference type="PANTHER" id="PTHR46401">
    <property type="entry name" value="GLYCOSYLTRANSFERASE WBBK-RELATED"/>
    <property type="match status" value="1"/>
</dbReference>
<dbReference type="Gene3D" id="3.40.50.2000">
    <property type="entry name" value="Glycogen Phosphorylase B"/>
    <property type="match status" value="2"/>
</dbReference>
<feature type="domain" description="Glycosyl transferase family 1" evidence="2">
    <location>
        <begin position="202"/>
        <end position="350"/>
    </location>
</feature>
<proteinExistence type="predicted"/>
<reference evidence="3 4" key="1">
    <citation type="submission" date="2020-04" db="EMBL/GenBank/DDBJ databases">
        <title>Flammeovirga sp. SR4, a novel species isolated from seawater.</title>
        <authorList>
            <person name="Wang X."/>
        </authorList>
    </citation>
    <scope>NUCLEOTIDE SEQUENCE [LARGE SCALE GENOMIC DNA]</scope>
    <source>
        <strain evidence="3 4">ATCC 23126</strain>
    </source>
</reference>
<accession>A0A7X9NZS4</accession>
<dbReference type="GO" id="GO:0009103">
    <property type="term" value="P:lipopolysaccharide biosynthetic process"/>
    <property type="evidence" value="ECO:0007669"/>
    <property type="project" value="TreeGrafter"/>
</dbReference>
<organism evidence="3 4">
    <name type="scientific">Flammeovirga aprica JL-4</name>
    <dbReference type="NCBI Taxonomy" id="694437"/>
    <lineage>
        <taxon>Bacteria</taxon>
        <taxon>Pseudomonadati</taxon>
        <taxon>Bacteroidota</taxon>
        <taxon>Cytophagia</taxon>
        <taxon>Cytophagales</taxon>
        <taxon>Flammeovirgaceae</taxon>
        <taxon>Flammeovirga</taxon>
    </lineage>
</organism>
<sequence length="380" mass="43474">MKKIAFISQDNPNDKRAWSGTAHTIFMTLKKDFDVYWHGKIELSKSEKASLFFNKYVNKIGKGRLANERNLEISKVYSSKMDEFIASQDFDYIFVCAVPFMGAFIKNTTIPMIYLNDATFENMIDFYAPFMGLSKKGIKEGHEIERALLKRASKVVYSSQWAVDSAVNYYNADKNKVSFIDFGANLPLEDYTENIPSEYVNNKCRLLFSGVDWKRKGGETALAITRELTKRGINTELVIIGCNPSIRDKNVTIIPFLNKNIKKDLELFTKYFKNSTFFVLPTVADCTPIVFSESGAYSLPVITTKVGGTESVILEGKNGYTFDLNATPSEYADTIEKLWNDKEKLISLRKASLNEYHSRLNWGIWRKKFNELLNYESSNH</sequence>
<dbReference type="Proteomes" id="UP000576082">
    <property type="component" value="Unassembled WGS sequence"/>
</dbReference>
<evidence type="ECO:0000259" key="2">
    <source>
        <dbReference type="Pfam" id="PF00534"/>
    </source>
</evidence>
<dbReference type="AlphaFoldDB" id="A0A7X9NZS4"/>
<evidence type="ECO:0000256" key="1">
    <source>
        <dbReference type="ARBA" id="ARBA00022679"/>
    </source>
</evidence>
<name>A0A7X9NZS4_9BACT</name>
<evidence type="ECO:0000313" key="4">
    <source>
        <dbReference type="Proteomes" id="UP000576082"/>
    </source>
</evidence>